<organism evidence="2 3">
    <name type="scientific">Actinocatenispora sera</name>
    <dbReference type="NCBI Taxonomy" id="390989"/>
    <lineage>
        <taxon>Bacteria</taxon>
        <taxon>Bacillati</taxon>
        <taxon>Actinomycetota</taxon>
        <taxon>Actinomycetes</taxon>
        <taxon>Micromonosporales</taxon>
        <taxon>Micromonosporaceae</taxon>
        <taxon>Actinocatenispora</taxon>
    </lineage>
</organism>
<accession>A0A810L7G3</accession>
<dbReference type="AlphaFoldDB" id="A0A810L7G3"/>
<evidence type="ECO:0000256" key="1">
    <source>
        <dbReference type="SAM" id="MobiDB-lite"/>
    </source>
</evidence>
<evidence type="ECO:0000313" key="2">
    <source>
        <dbReference type="EMBL" id="BCJ30028.1"/>
    </source>
</evidence>
<dbReference type="Proteomes" id="UP000680750">
    <property type="component" value="Chromosome"/>
</dbReference>
<keyword evidence="3" id="KW-1185">Reference proteome</keyword>
<gene>
    <name evidence="2" type="ORF">Asera_41360</name>
</gene>
<feature type="compositionally biased region" description="Basic residues" evidence="1">
    <location>
        <begin position="65"/>
        <end position="74"/>
    </location>
</feature>
<proteinExistence type="predicted"/>
<sequence>MPDSVEMPAPVNTVTRPAARNQPAVSSIAVSLSSGRIGPVNHAPAGRGLGAPADHTRGRTGGRAPVRRSRGAGQ</sequence>
<dbReference type="KEGG" id="aser:Asera_41360"/>
<feature type="compositionally biased region" description="Polar residues" evidence="1">
    <location>
        <begin position="23"/>
        <end position="34"/>
    </location>
</feature>
<protein>
    <submittedName>
        <fullName evidence="2">Uncharacterized protein</fullName>
    </submittedName>
</protein>
<evidence type="ECO:0000313" key="3">
    <source>
        <dbReference type="Proteomes" id="UP000680750"/>
    </source>
</evidence>
<reference evidence="2" key="1">
    <citation type="submission" date="2020-08" db="EMBL/GenBank/DDBJ databases">
        <title>Whole genome shotgun sequence of Actinocatenispora sera NBRC 101916.</title>
        <authorList>
            <person name="Komaki H."/>
            <person name="Tamura T."/>
        </authorList>
    </citation>
    <scope>NUCLEOTIDE SEQUENCE</scope>
    <source>
        <strain evidence="2">NBRC 101916</strain>
    </source>
</reference>
<feature type="region of interest" description="Disordered" evidence="1">
    <location>
        <begin position="1"/>
        <end position="74"/>
    </location>
</feature>
<name>A0A810L7G3_9ACTN</name>
<dbReference type="EMBL" id="AP023354">
    <property type="protein sequence ID" value="BCJ30028.1"/>
    <property type="molecule type" value="Genomic_DNA"/>
</dbReference>